<dbReference type="KEGG" id="plei:Q9312_13065"/>
<keyword evidence="3" id="KW-1185">Reference proteome</keyword>
<evidence type="ECO:0000313" key="3">
    <source>
        <dbReference type="Proteomes" id="UP001239782"/>
    </source>
</evidence>
<sequence>MSTLTSIAPSEKAIHAEKTSETQQRLKFKRIQFLRETYRVFNQAMANK</sequence>
<reference evidence="2 3" key="1">
    <citation type="submission" date="2023-08" db="EMBL/GenBank/DDBJ databases">
        <title>Pleionea litopenaei sp. nov., isolated from stomach of juvenile Litopenaeus vannamei.</title>
        <authorList>
            <person name="Rho A.M."/>
            <person name="Hwang C.Y."/>
        </authorList>
    </citation>
    <scope>NUCLEOTIDE SEQUENCE [LARGE SCALE GENOMIC DNA]</scope>
    <source>
        <strain evidence="2 3">HL-JVS1</strain>
    </source>
</reference>
<feature type="region of interest" description="Disordered" evidence="1">
    <location>
        <begin position="1"/>
        <end position="20"/>
    </location>
</feature>
<organism evidence="2 3">
    <name type="scientific">Pleionea litopenaei</name>
    <dbReference type="NCBI Taxonomy" id="3070815"/>
    <lineage>
        <taxon>Bacteria</taxon>
        <taxon>Pseudomonadati</taxon>
        <taxon>Pseudomonadota</taxon>
        <taxon>Gammaproteobacteria</taxon>
        <taxon>Oceanospirillales</taxon>
        <taxon>Pleioneaceae</taxon>
        <taxon>Pleionea</taxon>
    </lineage>
</organism>
<proteinExistence type="predicted"/>
<evidence type="ECO:0000256" key="1">
    <source>
        <dbReference type="SAM" id="MobiDB-lite"/>
    </source>
</evidence>
<accession>A0AA51RRI8</accession>
<name>A0AA51RRI8_9GAMM</name>
<dbReference type="RefSeq" id="WP_309201301.1">
    <property type="nucleotide sequence ID" value="NZ_CP133548.1"/>
</dbReference>
<dbReference type="Proteomes" id="UP001239782">
    <property type="component" value="Chromosome"/>
</dbReference>
<gene>
    <name evidence="2" type="ORF">Q9312_13065</name>
</gene>
<dbReference type="AlphaFoldDB" id="A0AA51RRI8"/>
<protein>
    <submittedName>
        <fullName evidence="2">Uncharacterized protein</fullName>
    </submittedName>
</protein>
<dbReference type="EMBL" id="CP133548">
    <property type="protein sequence ID" value="WMS86149.1"/>
    <property type="molecule type" value="Genomic_DNA"/>
</dbReference>
<evidence type="ECO:0000313" key="2">
    <source>
        <dbReference type="EMBL" id="WMS86149.1"/>
    </source>
</evidence>